<evidence type="ECO:0000313" key="2">
    <source>
        <dbReference type="Proteomes" id="UP000007753"/>
    </source>
</evidence>
<dbReference type="RefSeq" id="WP_013040128.1">
    <property type="nucleotide sequence ID" value="NC_014006.1"/>
</dbReference>
<gene>
    <name evidence="1" type="ordered locus">SJA_C1-18110</name>
</gene>
<dbReference type="EMBL" id="AP010803">
    <property type="protein sequence ID" value="BAI96645.1"/>
    <property type="molecule type" value="Genomic_DNA"/>
</dbReference>
<reference evidence="1 2" key="1">
    <citation type="journal article" date="2010" name="J. Bacteriol.">
        <title>Complete genome sequence of the representative gamma-hexachlorocyclohexane-degrading bacterium Sphingobium japonicum UT26.</title>
        <authorList>
            <person name="Nagata Y."/>
            <person name="Ohtsubo Y."/>
            <person name="Endo R."/>
            <person name="Ichikawa N."/>
            <person name="Ankai A."/>
            <person name="Oguchi A."/>
            <person name="Fukui S."/>
            <person name="Fujita N."/>
            <person name="Tsuda M."/>
        </authorList>
    </citation>
    <scope>NUCLEOTIDE SEQUENCE [LARGE SCALE GENOMIC DNA]</scope>
    <source>
        <strain evidence="2">DSM 16413 / CCM 7287 / MTCC 6362 / UT26 / NBRC 101211 / UT26S</strain>
    </source>
</reference>
<dbReference type="AlphaFoldDB" id="D4Z213"/>
<sequence length="78" mass="8864">MPKMTEREKLADLVERQKRMDTEIEATRQKLRERYARIVGELPVEGLSEREFRDVLGQVVRVGGAAAFAALKPLPNQA</sequence>
<dbReference type="KEGG" id="sjp:SJA_C1-18110"/>
<dbReference type="HOGENOM" id="CLU_151277_1_0_5"/>
<accession>D4Z213</accession>
<dbReference type="GeneID" id="29273421"/>
<keyword evidence="2" id="KW-1185">Reference proteome</keyword>
<name>D4Z213_SPHIU</name>
<evidence type="ECO:0000313" key="1">
    <source>
        <dbReference type="EMBL" id="BAI96645.1"/>
    </source>
</evidence>
<proteinExistence type="predicted"/>
<dbReference type="Proteomes" id="UP000007753">
    <property type="component" value="Chromosome 1"/>
</dbReference>
<organism evidence="1 2">
    <name type="scientific">Sphingobium indicum (strain DSM 16413 / CCM 7287 / MTCC 6362 / UT26 / NBRC 101211 / UT26S)</name>
    <name type="common">Sphingobium japonicum</name>
    <dbReference type="NCBI Taxonomy" id="452662"/>
    <lineage>
        <taxon>Bacteria</taxon>
        <taxon>Pseudomonadati</taxon>
        <taxon>Pseudomonadota</taxon>
        <taxon>Alphaproteobacteria</taxon>
        <taxon>Sphingomonadales</taxon>
        <taxon>Sphingomonadaceae</taxon>
        <taxon>Sphingobium</taxon>
    </lineage>
</organism>
<protein>
    <submittedName>
        <fullName evidence="1">Uncharacterized protein</fullName>
    </submittedName>
</protein>